<feature type="region of interest" description="Disordered" evidence="1">
    <location>
        <begin position="122"/>
        <end position="143"/>
    </location>
</feature>
<sequence length="212" mass="23143">MSFRSGQQQHLQRKPSPPRHVAYSPEDTFDLDAPYTNHARIVQTLGPVNQKRGVVDGALSGHPVANTIVTAIDGRLSSVVIARSPRVFANLYYEFNELLDHVFSEKSKLKCALYADIHPADEKTSREGQQSKPLSAGLTGANNAPGYIASPSSTDTTSMLVQLRAITATQIRKGDTASISASGARWSMACRRRIPAACITYGFIDRCKLRAR</sequence>
<keyword evidence="3" id="KW-1185">Reference proteome</keyword>
<dbReference type="OrthoDB" id="271448at2759"/>
<dbReference type="Proteomes" id="UP001063166">
    <property type="component" value="Unassembled WGS sequence"/>
</dbReference>
<accession>A0A9P3PRE9</accession>
<feature type="region of interest" description="Disordered" evidence="1">
    <location>
        <begin position="1"/>
        <end position="22"/>
    </location>
</feature>
<dbReference type="AlphaFoldDB" id="A0A9P3PRE9"/>
<name>A0A9P3PRE9_LYOSH</name>
<evidence type="ECO:0000256" key="1">
    <source>
        <dbReference type="SAM" id="MobiDB-lite"/>
    </source>
</evidence>
<proteinExistence type="predicted"/>
<evidence type="ECO:0000313" key="3">
    <source>
        <dbReference type="Proteomes" id="UP001063166"/>
    </source>
</evidence>
<dbReference type="EMBL" id="BRPK01000008">
    <property type="protein sequence ID" value="GLB40169.1"/>
    <property type="molecule type" value="Genomic_DNA"/>
</dbReference>
<organism evidence="2 3">
    <name type="scientific">Lyophyllum shimeji</name>
    <name type="common">Hon-shimeji</name>
    <name type="synonym">Tricholoma shimeji</name>
    <dbReference type="NCBI Taxonomy" id="47721"/>
    <lineage>
        <taxon>Eukaryota</taxon>
        <taxon>Fungi</taxon>
        <taxon>Dikarya</taxon>
        <taxon>Basidiomycota</taxon>
        <taxon>Agaricomycotina</taxon>
        <taxon>Agaricomycetes</taxon>
        <taxon>Agaricomycetidae</taxon>
        <taxon>Agaricales</taxon>
        <taxon>Tricholomatineae</taxon>
        <taxon>Lyophyllaceae</taxon>
        <taxon>Lyophyllum</taxon>
    </lineage>
</organism>
<reference evidence="2" key="1">
    <citation type="submission" date="2022-07" db="EMBL/GenBank/DDBJ databases">
        <title>The genome of Lyophyllum shimeji provides insight into the initial evolution of ectomycorrhizal fungal genome.</title>
        <authorList>
            <person name="Kobayashi Y."/>
            <person name="Shibata T."/>
            <person name="Hirakawa H."/>
            <person name="Shigenobu S."/>
            <person name="Nishiyama T."/>
            <person name="Yamada A."/>
            <person name="Hasebe M."/>
            <person name="Kawaguchi M."/>
        </authorList>
    </citation>
    <scope>NUCLEOTIDE SEQUENCE</scope>
    <source>
        <strain evidence="2">AT787</strain>
    </source>
</reference>
<protein>
    <submittedName>
        <fullName evidence="2">Uncharacterized protein</fullName>
    </submittedName>
</protein>
<evidence type="ECO:0000313" key="2">
    <source>
        <dbReference type="EMBL" id="GLB40169.1"/>
    </source>
</evidence>
<gene>
    <name evidence="2" type="ORF">LshimejAT787_0800400</name>
</gene>
<feature type="compositionally biased region" description="Polar residues" evidence="1">
    <location>
        <begin position="1"/>
        <end position="10"/>
    </location>
</feature>
<comment type="caution">
    <text evidence="2">The sequence shown here is derived from an EMBL/GenBank/DDBJ whole genome shotgun (WGS) entry which is preliminary data.</text>
</comment>